<dbReference type="RefSeq" id="WP_091367123.1">
    <property type="nucleotide sequence ID" value="NZ_FMZF01000005.1"/>
</dbReference>
<sequence length="178" mass="18689">MRAVDRVLAVLLAAAGLVLGVLVVVEVVAAAVDRGPVALPYGPVAAWLRGTPWSAGAAVAVAVGLLVLGLLLLLAELAPRRRTDLVLTGTDPAVTTTLSTRSLGRLLEVAATATPGVERAAARARARRARLSVHVPLRDAGEVARVGREAQANATAALEELQLRRTPRLRVRTRQETR</sequence>
<dbReference type="Pfam" id="PF19803">
    <property type="entry name" value="DUF6286"/>
    <property type="match status" value="1"/>
</dbReference>
<evidence type="ECO:0000256" key="1">
    <source>
        <dbReference type="SAM" id="Phobius"/>
    </source>
</evidence>
<reference evidence="4" key="1">
    <citation type="submission" date="2016-10" db="EMBL/GenBank/DDBJ databases">
        <authorList>
            <person name="Varghese N."/>
            <person name="Submissions S."/>
        </authorList>
    </citation>
    <scope>NUCLEOTIDE SEQUENCE [LARGE SCALE GENOMIC DNA]</scope>
    <source>
        <strain evidence="4">DSM 45421</strain>
    </source>
</reference>
<keyword evidence="4" id="KW-1185">Reference proteome</keyword>
<evidence type="ECO:0000259" key="2">
    <source>
        <dbReference type="Pfam" id="PF19803"/>
    </source>
</evidence>
<dbReference type="Proteomes" id="UP000199416">
    <property type="component" value="Unassembled WGS sequence"/>
</dbReference>
<dbReference type="EMBL" id="FMZF01000005">
    <property type="protein sequence ID" value="SDD08913.1"/>
    <property type="molecule type" value="Genomic_DNA"/>
</dbReference>
<keyword evidence="1" id="KW-1133">Transmembrane helix</keyword>
<dbReference type="AlphaFoldDB" id="A0A1G6RWU6"/>
<dbReference type="STRING" id="1190417.SAMN05660690_3343"/>
<organism evidence="3 4">
    <name type="scientific">Geodermatophilus telluris</name>
    <dbReference type="NCBI Taxonomy" id="1190417"/>
    <lineage>
        <taxon>Bacteria</taxon>
        <taxon>Bacillati</taxon>
        <taxon>Actinomycetota</taxon>
        <taxon>Actinomycetes</taxon>
        <taxon>Geodermatophilales</taxon>
        <taxon>Geodermatophilaceae</taxon>
        <taxon>Geodermatophilus</taxon>
    </lineage>
</organism>
<protein>
    <recommendedName>
        <fullName evidence="2">DUF6286 domain-containing protein</fullName>
    </recommendedName>
</protein>
<name>A0A1G6RWU6_9ACTN</name>
<evidence type="ECO:0000313" key="4">
    <source>
        <dbReference type="Proteomes" id="UP000199416"/>
    </source>
</evidence>
<keyword evidence="1" id="KW-0472">Membrane</keyword>
<feature type="transmembrane region" description="Helical" evidence="1">
    <location>
        <begin position="53"/>
        <end position="75"/>
    </location>
</feature>
<accession>A0A1G6RWU6</accession>
<proteinExistence type="predicted"/>
<dbReference type="InterPro" id="IPR046253">
    <property type="entry name" value="DUF6286"/>
</dbReference>
<dbReference type="OrthoDB" id="5195626at2"/>
<feature type="domain" description="DUF6286" evidence="2">
    <location>
        <begin position="67"/>
        <end position="174"/>
    </location>
</feature>
<evidence type="ECO:0000313" key="3">
    <source>
        <dbReference type="EMBL" id="SDD08913.1"/>
    </source>
</evidence>
<gene>
    <name evidence="3" type="ORF">SAMN05660690_3343</name>
</gene>
<keyword evidence="1" id="KW-0812">Transmembrane</keyword>